<evidence type="ECO:0000256" key="2">
    <source>
        <dbReference type="ARBA" id="ARBA00022485"/>
    </source>
</evidence>
<dbReference type="InterPro" id="IPR051684">
    <property type="entry name" value="Electron_Trans/Redox"/>
</dbReference>
<dbReference type="AlphaFoldDB" id="A0A6N8DI79"/>
<dbReference type="GO" id="GO:0046872">
    <property type="term" value="F:metal ion binding"/>
    <property type="evidence" value="ECO:0007669"/>
    <property type="project" value="UniProtKB-KW"/>
</dbReference>
<keyword evidence="5" id="KW-0408">Iron</keyword>
<dbReference type="PROSITE" id="PS51379">
    <property type="entry name" value="4FE4S_FER_2"/>
    <property type="match status" value="1"/>
</dbReference>
<protein>
    <submittedName>
        <fullName evidence="10">Cytochrome c oxidase accessory protein CcoG</fullName>
    </submittedName>
</protein>
<evidence type="ECO:0000256" key="6">
    <source>
        <dbReference type="ARBA" id="ARBA00023014"/>
    </source>
</evidence>
<accession>A0A6N8DI79</accession>
<proteinExistence type="predicted"/>
<feature type="region of interest" description="Disordered" evidence="7">
    <location>
        <begin position="1"/>
        <end position="21"/>
    </location>
</feature>
<feature type="transmembrane region" description="Helical" evidence="8">
    <location>
        <begin position="354"/>
        <end position="372"/>
    </location>
</feature>
<feature type="transmembrane region" description="Helical" evidence="8">
    <location>
        <begin position="97"/>
        <end position="116"/>
    </location>
</feature>
<keyword evidence="6" id="KW-0411">Iron-sulfur</keyword>
<dbReference type="Pfam" id="PF13746">
    <property type="entry name" value="Fer4_18"/>
    <property type="match status" value="1"/>
</dbReference>
<dbReference type="PANTHER" id="PTHR30176">
    <property type="entry name" value="FERREDOXIN-TYPE PROTEIN NAPH"/>
    <property type="match status" value="1"/>
</dbReference>
<dbReference type="Pfam" id="PF11614">
    <property type="entry name" value="FixG_C"/>
    <property type="match status" value="1"/>
</dbReference>
<dbReference type="InterPro" id="IPR013783">
    <property type="entry name" value="Ig-like_fold"/>
</dbReference>
<dbReference type="InterPro" id="IPR017896">
    <property type="entry name" value="4Fe4S_Fe-S-bd"/>
</dbReference>
<feature type="transmembrane region" description="Helical" evidence="8">
    <location>
        <begin position="43"/>
        <end position="61"/>
    </location>
</feature>
<dbReference type="Gene3D" id="2.60.40.10">
    <property type="entry name" value="Immunoglobulins"/>
    <property type="match status" value="1"/>
</dbReference>
<dbReference type="GO" id="GO:0005886">
    <property type="term" value="C:plasma membrane"/>
    <property type="evidence" value="ECO:0007669"/>
    <property type="project" value="TreeGrafter"/>
</dbReference>
<dbReference type="InterPro" id="IPR017900">
    <property type="entry name" value="4Fe4S_Fe_S_CS"/>
</dbReference>
<evidence type="ECO:0000256" key="5">
    <source>
        <dbReference type="ARBA" id="ARBA00023004"/>
    </source>
</evidence>
<evidence type="ECO:0000256" key="7">
    <source>
        <dbReference type="SAM" id="MobiDB-lite"/>
    </source>
</evidence>
<evidence type="ECO:0000256" key="8">
    <source>
        <dbReference type="SAM" id="Phobius"/>
    </source>
</evidence>
<dbReference type="OrthoDB" id="9811700at2"/>
<evidence type="ECO:0000313" key="11">
    <source>
        <dbReference type="Proteomes" id="UP000439113"/>
    </source>
</evidence>
<keyword evidence="8" id="KW-1133">Transmembrane helix</keyword>
<organism evidence="10 11">
    <name type="scientific">Rhodoblastus acidophilus</name>
    <name type="common">Rhodopseudomonas acidophila</name>
    <dbReference type="NCBI Taxonomy" id="1074"/>
    <lineage>
        <taxon>Bacteria</taxon>
        <taxon>Pseudomonadati</taxon>
        <taxon>Pseudomonadota</taxon>
        <taxon>Alphaproteobacteria</taxon>
        <taxon>Hyphomicrobiales</taxon>
        <taxon>Rhodoblastaceae</taxon>
        <taxon>Rhodoblastus</taxon>
    </lineage>
</organism>
<dbReference type="Pfam" id="PF12801">
    <property type="entry name" value="Fer4_5"/>
    <property type="match status" value="1"/>
</dbReference>
<dbReference type="InterPro" id="IPR014116">
    <property type="entry name" value="Cyt_c_oxidase_cbb3_FixG"/>
</dbReference>
<dbReference type="PROSITE" id="PS00198">
    <property type="entry name" value="4FE4S_FER_1"/>
    <property type="match status" value="1"/>
</dbReference>
<dbReference type="PANTHER" id="PTHR30176:SF3">
    <property type="entry name" value="FERREDOXIN-TYPE PROTEIN NAPH"/>
    <property type="match status" value="1"/>
</dbReference>
<keyword evidence="8" id="KW-0472">Membrane</keyword>
<keyword evidence="4" id="KW-0249">Electron transport</keyword>
<gene>
    <name evidence="10" type="primary">ccoG</name>
    <name evidence="10" type="ORF">GJ654_00355</name>
</gene>
<evidence type="ECO:0000259" key="9">
    <source>
        <dbReference type="PROSITE" id="PS51379"/>
    </source>
</evidence>
<name>A0A6N8DI79_RHOAC</name>
<evidence type="ECO:0000256" key="3">
    <source>
        <dbReference type="ARBA" id="ARBA00022723"/>
    </source>
</evidence>
<reference evidence="10 11" key="1">
    <citation type="submission" date="2019-11" db="EMBL/GenBank/DDBJ databases">
        <title>Whole-genome sequence of a Rhodoblastus acidophilus DSM 142.</title>
        <authorList>
            <person name="Kyndt J.A."/>
            <person name="Meyer T.E."/>
        </authorList>
    </citation>
    <scope>NUCLEOTIDE SEQUENCE [LARGE SCALE GENOMIC DNA]</scope>
    <source>
        <strain evidence="10 11">DSM 142</strain>
    </source>
</reference>
<keyword evidence="1" id="KW-0813">Transport</keyword>
<dbReference type="SUPFAM" id="SSF54862">
    <property type="entry name" value="4Fe-4S ferredoxins"/>
    <property type="match status" value="1"/>
</dbReference>
<feature type="transmembrane region" description="Helical" evidence="8">
    <location>
        <begin position="205"/>
        <end position="223"/>
    </location>
</feature>
<dbReference type="GO" id="GO:0051539">
    <property type="term" value="F:4 iron, 4 sulfur cluster binding"/>
    <property type="evidence" value="ECO:0007669"/>
    <property type="project" value="UniProtKB-KW"/>
</dbReference>
<keyword evidence="2" id="KW-0004">4Fe-4S</keyword>
<dbReference type="Proteomes" id="UP000439113">
    <property type="component" value="Unassembled WGS sequence"/>
</dbReference>
<dbReference type="RefSeq" id="WP_155444110.1">
    <property type="nucleotide sequence ID" value="NZ_JAOQNR010000001.1"/>
</dbReference>
<dbReference type="NCBIfam" id="TIGR02745">
    <property type="entry name" value="ccoG_rdxA_fixG"/>
    <property type="match status" value="1"/>
</dbReference>
<sequence>MTLSVEKTPKARHPLPEPEESDALYEARKQIYPQSVSGTFRNIKWGLLVGGMLLYYFLPFVRWDRGPDQPGQAVLIDLANGRFYFFGIAIWPQEVYYITGLLILAAFTLFLMNALAGRVWCGYLCPQTVWTDLYLLIERWTQGERRERMKKAGLPWTPRTLAEAGAKHALWLLVAWWTGGAWVLYFADAPTLVKQLATFDAPAQAYIWIGIFTATTYVLAGFAREQVCLYMCPWPRIQAALTDEWALNVTYRVDRGEPRGSFKKARLLREAGQPAGDCVDCNQCVVVCPTGVDIRNGLDMGCIQCGLCIDACDSVMTRIGRPKGLIGYDTDLNVDRRAQGLAALKPRVFRARTIAYMVLILGVAAAMGYSLATRHTLGVDVMHDRNPIYVALSDGSLRNGYTIRALNKTGSARDFKLTLDGLPRGQLEVLGRKSSGALDVRVEADQTLELRVMVTTPPDATPPQSTPIKFVLTDPKTGEQASRADFFKGP</sequence>
<evidence type="ECO:0000256" key="1">
    <source>
        <dbReference type="ARBA" id="ARBA00022448"/>
    </source>
</evidence>
<keyword evidence="8" id="KW-0812">Transmembrane</keyword>
<evidence type="ECO:0000313" key="10">
    <source>
        <dbReference type="EMBL" id="MTV29436.1"/>
    </source>
</evidence>
<dbReference type="InterPro" id="IPR032879">
    <property type="entry name" value="FixG_C"/>
</dbReference>
<feature type="domain" description="4Fe-4S ferredoxin-type" evidence="9">
    <location>
        <begin position="268"/>
        <end position="297"/>
    </location>
</feature>
<evidence type="ECO:0000256" key="4">
    <source>
        <dbReference type="ARBA" id="ARBA00022982"/>
    </source>
</evidence>
<keyword evidence="3" id="KW-0479">Metal-binding</keyword>
<dbReference type="EMBL" id="WNKS01000001">
    <property type="protein sequence ID" value="MTV29436.1"/>
    <property type="molecule type" value="Genomic_DNA"/>
</dbReference>
<feature type="transmembrane region" description="Helical" evidence="8">
    <location>
        <begin position="169"/>
        <end position="185"/>
    </location>
</feature>
<comment type="caution">
    <text evidence="10">The sequence shown here is derived from an EMBL/GenBank/DDBJ whole genome shotgun (WGS) entry which is preliminary data.</text>
</comment>